<dbReference type="GO" id="GO:0071949">
    <property type="term" value="F:FAD binding"/>
    <property type="evidence" value="ECO:0007669"/>
    <property type="project" value="InterPro"/>
</dbReference>
<evidence type="ECO:0000256" key="1">
    <source>
        <dbReference type="ARBA" id="ARBA00023002"/>
    </source>
</evidence>
<keyword evidence="5" id="KW-1185">Reference proteome</keyword>
<evidence type="ECO:0000313" key="5">
    <source>
        <dbReference type="Proteomes" id="UP000243528"/>
    </source>
</evidence>
<dbReference type="PANTHER" id="PTHR13789">
    <property type="entry name" value="MONOOXYGENASE"/>
    <property type="match status" value="1"/>
</dbReference>
<dbReference type="Proteomes" id="UP000243528">
    <property type="component" value="Unassembled WGS sequence"/>
</dbReference>
<comment type="caution">
    <text evidence="4">The sequence shown here is derived from an EMBL/GenBank/DDBJ whole genome shotgun (WGS) entry which is preliminary data.</text>
</comment>
<dbReference type="SUPFAM" id="SSF51905">
    <property type="entry name" value="FAD/NAD(P)-binding domain"/>
    <property type="match status" value="1"/>
</dbReference>
<gene>
    <name evidence="4" type="ORF">CLV30_102397</name>
</gene>
<dbReference type="Gene3D" id="3.50.50.60">
    <property type="entry name" value="FAD/NAD(P)-binding domain"/>
    <property type="match status" value="1"/>
</dbReference>
<dbReference type="OrthoDB" id="3212532at2"/>
<dbReference type="PANTHER" id="PTHR13789:SF309">
    <property type="entry name" value="PUTATIVE (AFU_ORTHOLOGUE AFUA_6G14510)-RELATED"/>
    <property type="match status" value="1"/>
</dbReference>
<dbReference type="GO" id="GO:0004497">
    <property type="term" value="F:monooxygenase activity"/>
    <property type="evidence" value="ECO:0007669"/>
    <property type="project" value="UniProtKB-KW"/>
</dbReference>
<accession>A0A2P8EC04</accession>
<proteinExistence type="predicted"/>
<protein>
    <submittedName>
        <fullName evidence="4">2-polyprenyl-6-methoxyphenol hydroxylase-like FAD-dependent oxidoreductase</fullName>
    </submittedName>
</protein>
<dbReference type="PRINTS" id="PR00420">
    <property type="entry name" value="RNGMNOXGNASE"/>
</dbReference>
<reference evidence="4 5" key="1">
    <citation type="submission" date="2018-03" db="EMBL/GenBank/DDBJ databases">
        <title>Genomic Encyclopedia of Archaeal and Bacterial Type Strains, Phase II (KMG-II): from individual species to whole genera.</title>
        <authorList>
            <person name="Goeker M."/>
        </authorList>
    </citation>
    <scope>NUCLEOTIDE SEQUENCE [LARGE SCALE GENOMIC DNA]</scope>
    <source>
        <strain evidence="4 5">DSM 45211</strain>
    </source>
</reference>
<dbReference type="RefSeq" id="WP_106535979.1">
    <property type="nucleotide sequence ID" value="NZ_ML142898.1"/>
</dbReference>
<dbReference type="EMBL" id="PYGE01000002">
    <property type="protein sequence ID" value="PSL07008.1"/>
    <property type="molecule type" value="Genomic_DNA"/>
</dbReference>
<evidence type="ECO:0000313" key="4">
    <source>
        <dbReference type="EMBL" id="PSL07008.1"/>
    </source>
</evidence>
<keyword evidence="2" id="KW-0503">Monooxygenase</keyword>
<sequence>MKALIVGGGIGGLAAAVAFDRHGWQVEVLERADEFTEVGAGISLWPNALRALDTLGVGSVVRSRALLSMQAGIRDRTGRWLSRTDTDELERRFGQMAMLHRADLLDTLRSNVPPGALHPGVTVHEVTPDGTVRHSDGTSGGDVVVGADGIGSVVRRSVVPDAPAPRYAGYTAWRMVTSPVDLEDGGETWGRGTRFGYAPLPDGRAYCFATVNAPQGGVEADVSALRTRFASWHEPIPRLLAATEPHAVARHDIHHLPPLRTFTAGRVALLGDAAHAMTPDLGQGACQALEDSVVLAASAAGGRHMDDALAAYDRSRRPRTRMIARRARRIGRVAQWSAAPAVALRDAVMARTPRSALVRSLTPVLDWTPPG</sequence>
<dbReference type="Pfam" id="PF01494">
    <property type="entry name" value="FAD_binding_3"/>
    <property type="match status" value="1"/>
</dbReference>
<evidence type="ECO:0000256" key="2">
    <source>
        <dbReference type="ARBA" id="ARBA00023033"/>
    </source>
</evidence>
<evidence type="ECO:0000259" key="3">
    <source>
        <dbReference type="Pfam" id="PF01494"/>
    </source>
</evidence>
<dbReference type="InterPro" id="IPR050493">
    <property type="entry name" value="FAD-dep_Monooxygenase_BioMet"/>
</dbReference>
<dbReference type="InterPro" id="IPR036188">
    <property type="entry name" value="FAD/NAD-bd_sf"/>
</dbReference>
<dbReference type="InterPro" id="IPR002938">
    <property type="entry name" value="FAD-bd"/>
</dbReference>
<name>A0A2P8EC04_9ACTN</name>
<keyword evidence="1" id="KW-0560">Oxidoreductase</keyword>
<feature type="domain" description="FAD-binding" evidence="3">
    <location>
        <begin position="2"/>
        <end position="326"/>
    </location>
</feature>
<dbReference type="AlphaFoldDB" id="A0A2P8EC04"/>
<organism evidence="4 5">
    <name type="scientific">Haloactinopolyspora alba</name>
    <dbReference type="NCBI Taxonomy" id="648780"/>
    <lineage>
        <taxon>Bacteria</taxon>
        <taxon>Bacillati</taxon>
        <taxon>Actinomycetota</taxon>
        <taxon>Actinomycetes</taxon>
        <taxon>Jiangellales</taxon>
        <taxon>Jiangellaceae</taxon>
        <taxon>Haloactinopolyspora</taxon>
    </lineage>
</organism>